<dbReference type="AlphaFoldDB" id="A0AAV7K5L9"/>
<dbReference type="GO" id="GO:0005763">
    <property type="term" value="C:mitochondrial small ribosomal subunit"/>
    <property type="evidence" value="ECO:0007669"/>
    <property type="project" value="TreeGrafter"/>
</dbReference>
<evidence type="ECO:0000313" key="3">
    <source>
        <dbReference type="Proteomes" id="UP001165289"/>
    </source>
</evidence>
<proteinExistence type="inferred from homology"/>
<dbReference type="PANTHER" id="PTHR12534:SF0">
    <property type="entry name" value="SMALL RIBOSOMAL SUBUNIT PROTEIN US2M"/>
    <property type="match status" value="1"/>
</dbReference>
<reference evidence="2 3" key="1">
    <citation type="journal article" date="2023" name="BMC Biol.">
        <title>The compact genome of the sponge Oopsacas minuta (Hexactinellida) is lacking key metazoan core genes.</title>
        <authorList>
            <person name="Santini S."/>
            <person name="Schenkelaars Q."/>
            <person name="Jourda C."/>
            <person name="Duchesne M."/>
            <person name="Belahbib H."/>
            <person name="Rocher C."/>
            <person name="Selva M."/>
            <person name="Riesgo A."/>
            <person name="Vervoort M."/>
            <person name="Leys S.P."/>
            <person name="Kodjabachian L."/>
            <person name="Le Bivic A."/>
            <person name="Borchiellini C."/>
            <person name="Claverie J.M."/>
            <person name="Renard E."/>
        </authorList>
    </citation>
    <scope>NUCLEOTIDE SEQUENCE [LARGE SCALE GENOMIC DNA]</scope>
    <source>
        <strain evidence="2">SPO-2</strain>
    </source>
</reference>
<comment type="similarity">
    <text evidence="1">Belongs to the universal ribosomal protein uS2 family.</text>
</comment>
<organism evidence="2 3">
    <name type="scientific">Oopsacas minuta</name>
    <dbReference type="NCBI Taxonomy" id="111878"/>
    <lineage>
        <taxon>Eukaryota</taxon>
        <taxon>Metazoa</taxon>
        <taxon>Porifera</taxon>
        <taxon>Hexactinellida</taxon>
        <taxon>Hexasterophora</taxon>
        <taxon>Lyssacinosida</taxon>
        <taxon>Leucopsacidae</taxon>
        <taxon>Oopsacas</taxon>
    </lineage>
</organism>
<dbReference type="GO" id="GO:0003735">
    <property type="term" value="F:structural constituent of ribosome"/>
    <property type="evidence" value="ECO:0007669"/>
    <property type="project" value="InterPro"/>
</dbReference>
<evidence type="ECO:0000256" key="1">
    <source>
        <dbReference type="ARBA" id="ARBA00006242"/>
    </source>
</evidence>
<dbReference type="SUPFAM" id="SSF52313">
    <property type="entry name" value="Ribosomal protein S2"/>
    <property type="match status" value="1"/>
</dbReference>
<dbReference type="InterPro" id="IPR001865">
    <property type="entry name" value="Ribosomal_uS2"/>
</dbReference>
<dbReference type="Pfam" id="PF00318">
    <property type="entry name" value="Ribosomal_S2"/>
    <property type="match status" value="2"/>
</dbReference>
<evidence type="ECO:0008006" key="4">
    <source>
        <dbReference type="Google" id="ProtNLM"/>
    </source>
</evidence>
<protein>
    <recommendedName>
        <fullName evidence="4">Mitochondrial ribosomal protein S2</fullName>
    </recommendedName>
</protein>
<gene>
    <name evidence="2" type="ORF">LOD99_1901</name>
</gene>
<dbReference type="PRINTS" id="PR00395">
    <property type="entry name" value="RIBOSOMALS2"/>
</dbReference>
<sequence>MFRLPKSISKVRYLSFRNPYEAETGSINKPQLLELSESALRQKDYFGVEKMVTIKELFENRVHIGHRSGKVHSEMNKYILGTMDGISIIDLDKTLPRMRQALNFVSHVVYRNGIILFVNERPHFTRVTQETARECGEYFATRWVPGTFSNYGTYLKTAPFPDAIIVFNCILSEILIKEAQSCGIPVIAICDSDSNPDNTMYPIPGNDDTSQTVVYYKDLFKRAVIQAKIKRNQDFIRHDNTLN</sequence>
<dbReference type="Proteomes" id="UP001165289">
    <property type="component" value="Unassembled WGS sequence"/>
</dbReference>
<comment type="caution">
    <text evidence="2">The sequence shown here is derived from an EMBL/GenBank/DDBJ whole genome shotgun (WGS) entry which is preliminary data.</text>
</comment>
<dbReference type="Gene3D" id="3.40.50.10490">
    <property type="entry name" value="Glucose-6-phosphate isomerase like protein, domain 1"/>
    <property type="match status" value="1"/>
</dbReference>
<dbReference type="InterPro" id="IPR023591">
    <property type="entry name" value="Ribosomal_uS2_flav_dom_sf"/>
</dbReference>
<name>A0AAV7K5L9_9METZ</name>
<keyword evidence="3" id="KW-1185">Reference proteome</keyword>
<dbReference type="HAMAP" id="MF_00291_B">
    <property type="entry name" value="Ribosomal_uS2_B"/>
    <property type="match status" value="1"/>
</dbReference>
<dbReference type="GO" id="GO:0006412">
    <property type="term" value="P:translation"/>
    <property type="evidence" value="ECO:0007669"/>
    <property type="project" value="InterPro"/>
</dbReference>
<dbReference type="EMBL" id="JAKMXF010000177">
    <property type="protein sequence ID" value="KAI6655759.1"/>
    <property type="molecule type" value="Genomic_DNA"/>
</dbReference>
<evidence type="ECO:0000313" key="2">
    <source>
        <dbReference type="EMBL" id="KAI6655759.1"/>
    </source>
</evidence>
<dbReference type="InterPro" id="IPR005706">
    <property type="entry name" value="Ribosomal_uS2_bac/mit/plastid"/>
</dbReference>
<accession>A0AAV7K5L9</accession>
<dbReference type="NCBIfam" id="TIGR01011">
    <property type="entry name" value="rpsB_bact"/>
    <property type="match status" value="1"/>
</dbReference>
<dbReference type="PANTHER" id="PTHR12534">
    <property type="entry name" value="30S RIBOSOMAL PROTEIN S2 PROKARYOTIC AND ORGANELLAR"/>
    <property type="match status" value="1"/>
</dbReference>
<dbReference type="CDD" id="cd01425">
    <property type="entry name" value="RPS2"/>
    <property type="match status" value="1"/>
</dbReference>